<dbReference type="AlphaFoldDB" id="A0A934VKG4"/>
<dbReference type="Gene3D" id="3.40.50.300">
    <property type="entry name" value="P-loop containing nucleotide triphosphate hydrolases"/>
    <property type="match status" value="2"/>
</dbReference>
<dbReference type="Pfam" id="PF03976">
    <property type="entry name" value="PPK2"/>
    <property type="match status" value="2"/>
</dbReference>
<accession>A0A934VKG4</accession>
<dbReference type="PANTHER" id="PTHR34383">
    <property type="entry name" value="POLYPHOSPHATE:AMP PHOSPHOTRANSFERASE-RELATED"/>
    <property type="match status" value="1"/>
</dbReference>
<dbReference type="Proteomes" id="UP000617628">
    <property type="component" value="Unassembled WGS sequence"/>
</dbReference>
<feature type="domain" description="Polyphosphate kinase-2-related" evidence="1">
    <location>
        <begin position="271"/>
        <end position="494"/>
    </location>
</feature>
<dbReference type="EMBL" id="JAENIL010000011">
    <property type="protein sequence ID" value="MBK1876651.1"/>
    <property type="molecule type" value="Genomic_DNA"/>
</dbReference>
<dbReference type="SUPFAM" id="SSF52540">
    <property type="entry name" value="P-loop containing nucleoside triphosphate hydrolases"/>
    <property type="match status" value="2"/>
</dbReference>
<protein>
    <recommendedName>
        <fullName evidence="1">Polyphosphate kinase-2-related domain-containing protein</fullName>
    </recommendedName>
</protein>
<dbReference type="InterPro" id="IPR027417">
    <property type="entry name" value="P-loop_NTPase"/>
</dbReference>
<evidence type="ECO:0000313" key="3">
    <source>
        <dbReference type="Proteomes" id="UP000617628"/>
    </source>
</evidence>
<dbReference type="PANTHER" id="PTHR34383:SF3">
    <property type="entry name" value="POLYPHOSPHATE:AMP PHOSPHOTRANSFERASE"/>
    <property type="match status" value="1"/>
</dbReference>
<dbReference type="InterPro" id="IPR022488">
    <property type="entry name" value="PPK2-related"/>
</dbReference>
<organism evidence="2 3">
    <name type="scientific">Pelagicoccus mobilis</name>
    <dbReference type="NCBI Taxonomy" id="415221"/>
    <lineage>
        <taxon>Bacteria</taxon>
        <taxon>Pseudomonadati</taxon>
        <taxon>Verrucomicrobiota</taxon>
        <taxon>Opitutia</taxon>
        <taxon>Puniceicoccales</taxon>
        <taxon>Pelagicoccaceae</taxon>
        <taxon>Pelagicoccus</taxon>
    </lineage>
</organism>
<comment type="caution">
    <text evidence="2">The sequence shown here is derived from an EMBL/GenBank/DDBJ whole genome shotgun (WGS) entry which is preliminary data.</text>
</comment>
<reference evidence="2" key="1">
    <citation type="submission" date="2021-01" db="EMBL/GenBank/DDBJ databases">
        <title>Modified the classification status of verrucomicrobia.</title>
        <authorList>
            <person name="Feng X."/>
        </authorList>
    </citation>
    <scope>NUCLEOTIDE SEQUENCE</scope>
    <source>
        <strain evidence="2">KCTC 13126</strain>
    </source>
</reference>
<feature type="domain" description="Polyphosphate kinase-2-related" evidence="1">
    <location>
        <begin position="18"/>
        <end position="231"/>
    </location>
</feature>
<evidence type="ECO:0000259" key="1">
    <source>
        <dbReference type="Pfam" id="PF03976"/>
    </source>
</evidence>
<keyword evidence="3" id="KW-1185">Reference proteome</keyword>
<evidence type="ECO:0000313" key="2">
    <source>
        <dbReference type="EMBL" id="MBK1876651.1"/>
    </source>
</evidence>
<dbReference type="RefSeq" id="WP_200354868.1">
    <property type="nucleotide sequence ID" value="NZ_JAENIL010000011.1"/>
</dbReference>
<name>A0A934VKG4_9BACT</name>
<gene>
    <name evidence="2" type="ORF">JIN87_07215</name>
</gene>
<proteinExistence type="predicted"/>
<sequence length="501" mass="59044">MPDAADPSTTPSSPKSVLKALAQKLGVVQREAGRLGIPTLVIIEGLDASNKGKLLNQVLLEIDSRSFKVYSTHAGQKEPRRYPLLHRFWNNTPARGKIQFYDRGPYYLVLDAWAEGKIHEEELPGYWDDIINFERQLHDGEVEIIKIFLNVSKKTQARRFRKLEENPKTSWRVTAKDWRRHRQYKSYLELAEKGMKYTNREYARWHTIDTESFKGALIEVYNRIIDHLETAIGKKKQQEDAPQTQTKRENEWIPYQGHNYLADTEFDVPMDRQLYKATLKVRQEKIHELAHEIHTHQLPIVLVFCGWDAAGKGGCIKRLVQSIDPRGYDVIPVAAPTRIEFSHHYLWRFWKEMPPRGKFAIFDRSWYGRVLVERVESLCSNQDWQNAFHEINEMEEHLAKFGTSIIKFWLHVDKDTQLERFEARQNDPLKNWKITDEDWRNREKWELYEESINEMIAKTDTDYAPWKIIPANCKMRARIKVLDTVIKTLKKAIKHARKAPL</sequence>